<name>A0ACC3SCZ1_9PEZI</name>
<keyword evidence="2" id="KW-1185">Reference proteome</keyword>
<comment type="caution">
    <text evidence="1">The sequence shown here is derived from an EMBL/GenBank/DDBJ whole genome shotgun (WGS) entry which is preliminary data.</text>
</comment>
<evidence type="ECO:0000313" key="2">
    <source>
        <dbReference type="Proteomes" id="UP001320706"/>
    </source>
</evidence>
<evidence type="ECO:0000313" key="1">
    <source>
        <dbReference type="EMBL" id="KAK8204391.1"/>
    </source>
</evidence>
<sequence length="471" mass="50534">MADNKERRRIPVACARCRKRKIKCSGPLPPEGGACNACKMAGAPLANCTFERVNSVPAQMISIENLSGGSNSSQPPVHTTGAETTGLVSGTALPTLTQPGGYADYDNVSTGPNALSFYGRSSYPASSIPPYGTESYIDPYVIPTSTGMHNQPYSMPTAPGSRPQGQEPYMPANYAQSWSSNRRQSTPVTAAYYGQENMLGYNTAGSPTYQRQVHHRGAPPSENTTSSLSLESLNSSLPTQPELRRLPAPNADPSDIRSNSRSGNYLTGFHSRSAMPWSSEASASVPRKSSTVYDLANASAMMQPMARPSTNSSPDDSDSPTDGGVLGYTFPEPNTPDITMSSNTGNYYSGAPLPPVTTTVLPSSFRMYSSVSSASSLPTTASSQDPSIVRNTSDADLYSWSAEPRRDSLATSSGDDSASLVSGQSYTPLRQPQPQRATDIETLRRESVQQQQQQQHQRTISHRNSNPNNRF</sequence>
<protein>
    <submittedName>
        <fullName evidence="1">Uncharacterized protein</fullName>
    </submittedName>
</protein>
<proteinExistence type="predicted"/>
<dbReference type="EMBL" id="JAMKPW020000027">
    <property type="protein sequence ID" value="KAK8204391.1"/>
    <property type="molecule type" value="Genomic_DNA"/>
</dbReference>
<accession>A0ACC3SCZ1</accession>
<gene>
    <name evidence="1" type="ORF">M8818_005120</name>
</gene>
<reference evidence="1" key="1">
    <citation type="submission" date="2024-02" db="EMBL/GenBank/DDBJ databases">
        <title>Metagenome Assembled Genome of Zalaria obscura JY119.</title>
        <authorList>
            <person name="Vighnesh L."/>
            <person name="Jagadeeshwari U."/>
            <person name="Venkata Ramana C."/>
            <person name="Sasikala C."/>
        </authorList>
    </citation>
    <scope>NUCLEOTIDE SEQUENCE</scope>
    <source>
        <strain evidence="1">JY119</strain>
    </source>
</reference>
<organism evidence="1 2">
    <name type="scientific">Zalaria obscura</name>
    <dbReference type="NCBI Taxonomy" id="2024903"/>
    <lineage>
        <taxon>Eukaryota</taxon>
        <taxon>Fungi</taxon>
        <taxon>Dikarya</taxon>
        <taxon>Ascomycota</taxon>
        <taxon>Pezizomycotina</taxon>
        <taxon>Dothideomycetes</taxon>
        <taxon>Dothideomycetidae</taxon>
        <taxon>Dothideales</taxon>
        <taxon>Zalariaceae</taxon>
        <taxon>Zalaria</taxon>
    </lineage>
</organism>
<dbReference type="Proteomes" id="UP001320706">
    <property type="component" value="Unassembled WGS sequence"/>
</dbReference>